<gene>
    <name evidence="3" type="ORF">METZ01_LOCUS79435</name>
</gene>
<name>A0A381UFS5_9ZZZZ</name>
<dbReference type="GO" id="GO:0016491">
    <property type="term" value="F:oxidoreductase activity"/>
    <property type="evidence" value="ECO:0007669"/>
    <property type="project" value="UniProtKB-KW"/>
</dbReference>
<proteinExistence type="inferred from homology"/>
<evidence type="ECO:0000256" key="1">
    <source>
        <dbReference type="ARBA" id="ARBA00006484"/>
    </source>
</evidence>
<keyword evidence="2" id="KW-0560">Oxidoreductase</keyword>
<sequence length="250" mass="25622">MGRFDGKVALITGAASGIGRATALLLAQRGAAIIGFDIDGSALADAVDDAQAKGGTMTAVVGDVSSRDDCHAAVAETVGKYGQLDLLANIAGVASSQHLTDLGQDDWDRLVGVNLSGVVWCAQAAIPHLLQANGSMVNVASSAAMIGQAYTVAYSATKGGVVALTRSLAMEYARTGIRINAISPGSVDTSLTRDYQIPDEADMKLVQRYIGFRGMAGPSEIAEVIAFLASDDARRIHGTVIPVDGGLTTG</sequence>
<organism evidence="3">
    <name type="scientific">marine metagenome</name>
    <dbReference type="NCBI Taxonomy" id="408172"/>
    <lineage>
        <taxon>unclassified sequences</taxon>
        <taxon>metagenomes</taxon>
        <taxon>ecological metagenomes</taxon>
    </lineage>
</organism>
<dbReference type="InterPro" id="IPR002347">
    <property type="entry name" value="SDR_fam"/>
</dbReference>
<dbReference type="InterPro" id="IPR036291">
    <property type="entry name" value="NAD(P)-bd_dom_sf"/>
</dbReference>
<dbReference type="InterPro" id="IPR020904">
    <property type="entry name" value="Sc_DH/Rdtase_CS"/>
</dbReference>
<dbReference type="PRINTS" id="PR00080">
    <property type="entry name" value="SDRFAMILY"/>
</dbReference>
<dbReference type="AlphaFoldDB" id="A0A381UFS5"/>
<comment type="similarity">
    <text evidence="1">Belongs to the short-chain dehydrogenases/reductases (SDR) family.</text>
</comment>
<accession>A0A381UFS5</accession>
<dbReference type="Gene3D" id="3.40.50.720">
    <property type="entry name" value="NAD(P)-binding Rossmann-like Domain"/>
    <property type="match status" value="1"/>
</dbReference>
<dbReference type="Pfam" id="PF13561">
    <property type="entry name" value="adh_short_C2"/>
    <property type="match status" value="1"/>
</dbReference>
<evidence type="ECO:0000256" key="2">
    <source>
        <dbReference type="ARBA" id="ARBA00023002"/>
    </source>
</evidence>
<evidence type="ECO:0000313" key="3">
    <source>
        <dbReference type="EMBL" id="SVA26581.1"/>
    </source>
</evidence>
<dbReference type="PANTHER" id="PTHR24321:SF8">
    <property type="entry name" value="ESTRADIOL 17-BETA-DEHYDROGENASE 8-RELATED"/>
    <property type="match status" value="1"/>
</dbReference>
<dbReference type="PANTHER" id="PTHR24321">
    <property type="entry name" value="DEHYDROGENASES, SHORT CHAIN"/>
    <property type="match status" value="1"/>
</dbReference>
<dbReference type="FunFam" id="3.40.50.720:FF:000084">
    <property type="entry name" value="Short-chain dehydrogenase reductase"/>
    <property type="match status" value="1"/>
</dbReference>
<dbReference type="PROSITE" id="PS00061">
    <property type="entry name" value="ADH_SHORT"/>
    <property type="match status" value="1"/>
</dbReference>
<dbReference type="SUPFAM" id="SSF51735">
    <property type="entry name" value="NAD(P)-binding Rossmann-fold domains"/>
    <property type="match status" value="1"/>
</dbReference>
<dbReference type="CDD" id="cd05233">
    <property type="entry name" value="SDR_c"/>
    <property type="match status" value="1"/>
</dbReference>
<reference evidence="3" key="1">
    <citation type="submission" date="2018-05" db="EMBL/GenBank/DDBJ databases">
        <authorList>
            <person name="Lanie J.A."/>
            <person name="Ng W.-L."/>
            <person name="Kazmierczak K.M."/>
            <person name="Andrzejewski T.M."/>
            <person name="Davidsen T.M."/>
            <person name="Wayne K.J."/>
            <person name="Tettelin H."/>
            <person name="Glass J.I."/>
            <person name="Rusch D."/>
            <person name="Podicherti R."/>
            <person name="Tsui H.-C.T."/>
            <person name="Winkler M.E."/>
        </authorList>
    </citation>
    <scope>NUCLEOTIDE SEQUENCE</scope>
</reference>
<dbReference type="PRINTS" id="PR00081">
    <property type="entry name" value="GDHRDH"/>
</dbReference>
<dbReference type="EMBL" id="UINC01006279">
    <property type="protein sequence ID" value="SVA26581.1"/>
    <property type="molecule type" value="Genomic_DNA"/>
</dbReference>
<protein>
    <submittedName>
        <fullName evidence="3">Uncharacterized protein</fullName>
    </submittedName>
</protein>